<dbReference type="STRING" id="1192034.CAP_8411"/>
<feature type="compositionally biased region" description="Basic and acidic residues" evidence="1">
    <location>
        <begin position="1"/>
        <end position="15"/>
    </location>
</feature>
<feature type="region of interest" description="Disordered" evidence="1">
    <location>
        <begin position="1"/>
        <end position="47"/>
    </location>
</feature>
<dbReference type="EMBL" id="ASRX01000083">
    <property type="protein sequence ID" value="EYF01369.1"/>
    <property type="molecule type" value="Genomic_DNA"/>
</dbReference>
<dbReference type="Proteomes" id="UP000019678">
    <property type="component" value="Unassembled WGS sequence"/>
</dbReference>
<gene>
    <name evidence="2" type="ORF">CAP_8411</name>
</gene>
<evidence type="ECO:0000313" key="2">
    <source>
        <dbReference type="EMBL" id="EYF01369.1"/>
    </source>
</evidence>
<evidence type="ECO:0000256" key="1">
    <source>
        <dbReference type="SAM" id="MobiDB-lite"/>
    </source>
</evidence>
<name>A0A017SWM4_9BACT</name>
<comment type="caution">
    <text evidence="2">The sequence shown here is derived from an EMBL/GenBank/DDBJ whole genome shotgun (WGS) entry which is preliminary data.</text>
</comment>
<organism evidence="2 3">
    <name type="scientific">Chondromyces apiculatus DSM 436</name>
    <dbReference type="NCBI Taxonomy" id="1192034"/>
    <lineage>
        <taxon>Bacteria</taxon>
        <taxon>Pseudomonadati</taxon>
        <taxon>Myxococcota</taxon>
        <taxon>Polyangia</taxon>
        <taxon>Polyangiales</taxon>
        <taxon>Polyangiaceae</taxon>
        <taxon>Chondromyces</taxon>
    </lineage>
</organism>
<sequence length="59" mass="6383">MLCRPAAKEHGHPELARTSQHAAEGSASSQGEARKPRGWRAAKLKRRPAWAALARVGRG</sequence>
<feature type="compositionally biased region" description="Low complexity" evidence="1">
    <location>
        <begin position="19"/>
        <end position="31"/>
    </location>
</feature>
<keyword evidence="3" id="KW-1185">Reference proteome</keyword>
<protein>
    <submittedName>
        <fullName evidence="2">Uncharacterized protein</fullName>
    </submittedName>
</protein>
<evidence type="ECO:0000313" key="3">
    <source>
        <dbReference type="Proteomes" id="UP000019678"/>
    </source>
</evidence>
<proteinExistence type="predicted"/>
<feature type="compositionally biased region" description="Basic residues" evidence="1">
    <location>
        <begin position="36"/>
        <end position="47"/>
    </location>
</feature>
<reference evidence="2 3" key="1">
    <citation type="submission" date="2013-05" db="EMBL/GenBank/DDBJ databases">
        <title>Genome assembly of Chondromyces apiculatus DSM 436.</title>
        <authorList>
            <person name="Sharma G."/>
            <person name="Khatri I."/>
            <person name="Kaur C."/>
            <person name="Mayilraj S."/>
            <person name="Subramanian S."/>
        </authorList>
    </citation>
    <scope>NUCLEOTIDE SEQUENCE [LARGE SCALE GENOMIC DNA]</scope>
    <source>
        <strain evidence="2 3">DSM 436</strain>
    </source>
</reference>
<accession>A0A017SWM4</accession>
<dbReference type="AlphaFoldDB" id="A0A017SWM4"/>